<evidence type="ECO:0000256" key="6">
    <source>
        <dbReference type="ARBA" id="ARBA00023136"/>
    </source>
</evidence>
<dbReference type="CDD" id="cd06173">
    <property type="entry name" value="MFS_MefA_like"/>
    <property type="match status" value="1"/>
</dbReference>
<gene>
    <name evidence="9" type="ORF">A3C25_03850</name>
</gene>
<feature type="transmembrane region" description="Helical" evidence="7">
    <location>
        <begin position="46"/>
        <end position="67"/>
    </location>
</feature>
<keyword evidence="3" id="KW-1003">Cell membrane</keyword>
<evidence type="ECO:0000313" key="10">
    <source>
        <dbReference type="Proteomes" id="UP000177913"/>
    </source>
</evidence>
<evidence type="ECO:0000256" key="3">
    <source>
        <dbReference type="ARBA" id="ARBA00022475"/>
    </source>
</evidence>
<dbReference type="EMBL" id="MFZO01000051">
    <property type="protein sequence ID" value="OGK23150.1"/>
    <property type="molecule type" value="Genomic_DNA"/>
</dbReference>
<evidence type="ECO:0000256" key="7">
    <source>
        <dbReference type="SAM" id="Phobius"/>
    </source>
</evidence>
<feature type="transmembrane region" description="Helical" evidence="7">
    <location>
        <begin position="227"/>
        <end position="246"/>
    </location>
</feature>
<dbReference type="Proteomes" id="UP000177913">
    <property type="component" value="Unassembled WGS sequence"/>
</dbReference>
<dbReference type="InterPro" id="IPR020846">
    <property type="entry name" value="MFS_dom"/>
</dbReference>
<evidence type="ECO:0000256" key="2">
    <source>
        <dbReference type="ARBA" id="ARBA00022448"/>
    </source>
</evidence>
<accession>A0A1F7GVR0</accession>
<feature type="transmembrane region" description="Helical" evidence="7">
    <location>
        <begin position="172"/>
        <end position="191"/>
    </location>
</feature>
<name>A0A1F7GVR0_9BACT</name>
<protein>
    <recommendedName>
        <fullName evidence="8">Major facilitator superfamily (MFS) profile domain-containing protein</fullName>
    </recommendedName>
</protein>
<keyword evidence="5 7" id="KW-1133">Transmembrane helix</keyword>
<dbReference type="Gene3D" id="1.20.1250.20">
    <property type="entry name" value="MFS general substrate transporter like domains"/>
    <property type="match status" value="2"/>
</dbReference>
<comment type="caution">
    <text evidence="9">The sequence shown here is derived from an EMBL/GenBank/DDBJ whole genome shotgun (WGS) entry which is preliminary data.</text>
</comment>
<evidence type="ECO:0000256" key="1">
    <source>
        <dbReference type="ARBA" id="ARBA00004651"/>
    </source>
</evidence>
<evidence type="ECO:0000313" key="9">
    <source>
        <dbReference type="EMBL" id="OGK23150.1"/>
    </source>
</evidence>
<feature type="transmembrane region" description="Helical" evidence="7">
    <location>
        <begin position="142"/>
        <end position="166"/>
    </location>
</feature>
<evidence type="ECO:0000259" key="8">
    <source>
        <dbReference type="PROSITE" id="PS50850"/>
    </source>
</evidence>
<feature type="transmembrane region" description="Helical" evidence="7">
    <location>
        <begin position="287"/>
        <end position="304"/>
    </location>
</feature>
<dbReference type="InterPro" id="IPR010290">
    <property type="entry name" value="TM_effector"/>
</dbReference>
<keyword evidence="6 7" id="KW-0472">Membrane</keyword>
<keyword evidence="4 7" id="KW-0812">Transmembrane</keyword>
<feature type="transmembrane region" description="Helical" evidence="7">
    <location>
        <begin position="377"/>
        <end position="395"/>
    </location>
</feature>
<proteinExistence type="predicted"/>
<feature type="transmembrane region" description="Helical" evidence="7">
    <location>
        <begin position="258"/>
        <end position="275"/>
    </location>
</feature>
<dbReference type="GO" id="GO:0005886">
    <property type="term" value="C:plasma membrane"/>
    <property type="evidence" value="ECO:0007669"/>
    <property type="project" value="UniProtKB-SubCell"/>
</dbReference>
<feature type="transmembrane region" description="Helical" evidence="7">
    <location>
        <begin position="310"/>
        <end position="328"/>
    </location>
</feature>
<dbReference type="PROSITE" id="PS50850">
    <property type="entry name" value="MFS"/>
    <property type="match status" value="1"/>
</dbReference>
<dbReference type="PANTHER" id="PTHR23513:SF9">
    <property type="entry name" value="ENTEROBACTIN EXPORTER ENTS"/>
    <property type="match status" value="1"/>
</dbReference>
<dbReference type="AlphaFoldDB" id="A0A1F7GVR0"/>
<feature type="transmembrane region" description="Helical" evidence="7">
    <location>
        <begin position="16"/>
        <end position="40"/>
    </location>
</feature>
<dbReference type="InterPro" id="IPR036259">
    <property type="entry name" value="MFS_trans_sf"/>
</dbReference>
<dbReference type="Pfam" id="PF05977">
    <property type="entry name" value="MFS_3"/>
    <property type="match status" value="1"/>
</dbReference>
<keyword evidence="2" id="KW-0813">Transport</keyword>
<dbReference type="PANTHER" id="PTHR23513">
    <property type="entry name" value="INTEGRAL MEMBRANE EFFLUX PROTEIN-RELATED"/>
    <property type="match status" value="1"/>
</dbReference>
<sequence length="408" mass="44439">MKTPFLTALKIRDFRLLWVGLLISAIGSSMQIMGVTWHLYNLTHSAFSLALIGLVRFVPLVLFSLIGGIIADIFDRRKIVLMSNLLMTLTALLLAWATYAHVVSPFIIYFVLIINSIASSLDTPARQSFVPQIVPKQHWTNALGLIVVLWQVSLVLGPSIGGFVIAYMGIDFVYFLNFVSFIPLLLALLSIQSVKRTEPTNVSFNLSSIKEGLRFVRNSPMIYSTMLLDFFATFFSSATVLLPIFAQDILLVGPKGLGLLYAAPSVGAIIAGMIFSSFGHIKQQGKILLGSVLLYGLTTVLFGFSKSFYLSLIFLGLTGVGDVVSTIIRNTIRYLSTPDYIRGRMSSINMIFFVGGPQLGELEAGLLAGLLGSPVSVVIGGVGTIIATAFIAFAVPKLRKYQGHELIV</sequence>
<organism evidence="9 10">
    <name type="scientific">Candidatus Roizmanbacteria bacterium RIFCSPHIGHO2_02_FULL_38_11</name>
    <dbReference type="NCBI Taxonomy" id="1802039"/>
    <lineage>
        <taxon>Bacteria</taxon>
        <taxon>Candidatus Roizmaniibacteriota</taxon>
    </lineage>
</organism>
<comment type="subcellular location">
    <subcellularLocation>
        <location evidence="1">Cell membrane</location>
        <topology evidence="1">Multi-pass membrane protein</topology>
    </subcellularLocation>
</comment>
<evidence type="ECO:0000256" key="5">
    <source>
        <dbReference type="ARBA" id="ARBA00022989"/>
    </source>
</evidence>
<reference evidence="9 10" key="1">
    <citation type="journal article" date="2016" name="Nat. Commun.">
        <title>Thousands of microbial genomes shed light on interconnected biogeochemical processes in an aquifer system.</title>
        <authorList>
            <person name="Anantharaman K."/>
            <person name="Brown C.T."/>
            <person name="Hug L.A."/>
            <person name="Sharon I."/>
            <person name="Castelle C.J."/>
            <person name="Probst A.J."/>
            <person name="Thomas B.C."/>
            <person name="Singh A."/>
            <person name="Wilkins M.J."/>
            <person name="Karaoz U."/>
            <person name="Brodie E.L."/>
            <person name="Williams K.H."/>
            <person name="Hubbard S.S."/>
            <person name="Banfield J.F."/>
        </authorList>
    </citation>
    <scope>NUCLEOTIDE SEQUENCE [LARGE SCALE GENOMIC DNA]</scope>
</reference>
<feature type="transmembrane region" description="Helical" evidence="7">
    <location>
        <begin position="103"/>
        <end position="121"/>
    </location>
</feature>
<feature type="domain" description="Major facilitator superfamily (MFS) profile" evidence="8">
    <location>
        <begin position="13"/>
        <end position="399"/>
    </location>
</feature>
<dbReference type="GO" id="GO:0022857">
    <property type="term" value="F:transmembrane transporter activity"/>
    <property type="evidence" value="ECO:0007669"/>
    <property type="project" value="InterPro"/>
</dbReference>
<evidence type="ECO:0000256" key="4">
    <source>
        <dbReference type="ARBA" id="ARBA00022692"/>
    </source>
</evidence>
<dbReference type="SUPFAM" id="SSF103473">
    <property type="entry name" value="MFS general substrate transporter"/>
    <property type="match status" value="1"/>
</dbReference>